<reference evidence="13" key="1">
    <citation type="submission" date="2009-02" db="EMBL/GenBank/DDBJ databases">
        <title>The Genome Sequence of Ajellomyces capsulatus strain G186AR.</title>
        <authorList>
            <consortium name="The Broad Institute Genome Sequencing Platform"/>
            <person name="Champion M."/>
            <person name="Cuomo C."/>
            <person name="Ma L.-J."/>
            <person name="Henn M.R."/>
            <person name="Sil A."/>
            <person name="Goldman B."/>
            <person name="Young S.K."/>
            <person name="Kodira C.D."/>
            <person name="Zeng Q."/>
            <person name="Koehrsen M."/>
            <person name="Alvarado L."/>
            <person name="Berlin A."/>
            <person name="Borenstein D."/>
            <person name="Chen Z."/>
            <person name="Engels R."/>
            <person name="Freedman E."/>
            <person name="Gellesch M."/>
            <person name="Goldberg J."/>
            <person name="Griggs A."/>
            <person name="Gujja S."/>
            <person name="Heiman D."/>
            <person name="Hepburn T."/>
            <person name="Howarth C."/>
            <person name="Jen D."/>
            <person name="Larson L."/>
            <person name="Lewis B."/>
            <person name="Mehta T."/>
            <person name="Park D."/>
            <person name="Pearson M."/>
            <person name="Roberts A."/>
            <person name="Saif S."/>
            <person name="Shea T."/>
            <person name="Shenoy N."/>
            <person name="Sisk P."/>
            <person name="Stolte C."/>
            <person name="Sykes S."/>
            <person name="Walk T."/>
            <person name="White J."/>
            <person name="Yandava C."/>
            <person name="Klein B."/>
            <person name="McEwen J.G."/>
            <person name="Puccia R."/>
            <person name="Goldman G.H."/>
            <person name="Felipe M.S."/>
            <person name="Nino-Vega G."/>
            <person name="San-Blas G."/>
            <person name="Taylor J."/>
            <person name="Mendoza L."/>
            <person name="Galagan J."/>
            <person name="Nusbaum C."/>
            <person name="Birren B."/>
        </authorList>
    </citation>
    <scope>NUCLEOTIDE SEQUENCE</scope>
    <source>
        <strain evidence="13">G186AR</strain>
    </source>
</reference>
<keyword evidence="7" id="KW-1015">Disulfide bond</keyword>
<comment type="subcellular location">
    <subcellularLocation>
        <location evidence="1">Endomembrane system</location>
    </subcellularLocation>
</comment>
<evidence type="ECO:0000256" key="3">
    <source>
        <dbReference type="ARBA" id="ARBA00022692"/>
    </source>
</evidence>
<keyword evidence="6 10" id="KW-0472">Membrane</keyword>
<accession>C0NUB6</accession>
<feature type="compositionally biased region" description="Basic and acidic residues" evidence="9">
    <location>
        <begin position="165"/>
        <end position="212"/>
    </location>
</feature>
<evidence type="ECO:0000259" key="12">
    <source>
        <dbReference type="PROSITE" id="PS51914"/>
    </source>
</evidence>
<dbReference type="PANTHER" id="PTHR15071:SF0">
    <property type="entry name" value="MANNOSE 6-PHOSPHATE RECEPTOR-LIKE PROTEIN 1"/>
    <property type="match status" value="1"/>
</dbReference>
<feature type="domain" description="MRH" evidence="12">
    <location>
        <begin position="33"/>
        <end position="257"/>
    </location>
</feature>
<feature type="transmembrane region" description="Helical" evidence="10">
    <location>
        <begin position="268"/>
        <end position="289"/>
    </location>
</feature>
<evidence type="ECO:0000256" key="4">
    <source>
        <dbReference type="ARBA" id="ARBA00022729"/>
    </source>
</evidence>
<dbReference type="GeneID" id="69039963"/>
<name>C0NUB6_AJECG</name>
<dbReference type="InParanoid" id="C0NUB6"/>
<evidence type="ECO:0000256" key="2">
    <source>
        <dbReference type="ARBA" id="ARBA00022448"/>
    </source>
</evidence>
<dbReference type="GO" id="GO:0007034">
    <property type="term" value="P:vacuolar transport"/>
    <property type="evidence" value="ECO:0007669"/>
    <property type="project" value="TreeGrafter"/>
</dbReference>
<dbReference type="EMBL" id="GG663372">
    <property type="protein sequence ID" value="EEH04996.1"/>
    <property type="molecule type" value="Genomic_DNA"/>
</dbReference>
<keyword evidence="8" id="KW-0325">Glycoprotein</keyword>
<evidence type="ECO:0000313" key="14">
    <source>
        <dbReference type="Proteomes" id="UP000001631"/>
    </source>
</evidence>
<dbReference type="PANTHER" id="PTHR15071">
    <property type="entry name" value="MANNOSE-6-PHOSPHATE RECEPTOR FAMILY MEMBER"/>
    <property type="match status" value="1"/>
</dbReference>
<evidence type="ECO:0000256" key="1">
    <source>
        <dbReference type="ARBA" id="ARBA00004308"/>
    </source>
</evidence>
<evidence type="ECO:0000256" key="7">
    <source>
        <dbReference type="ARBA" id="ARBA00023157"/>
    </source>
</evidence>
<gene>
    <name evidence="13" type="ORF">HCBG_06947</name>
</gene>
<dbReference type="HOGENOM" id="CLU_064145_0_0_1"/>
<dbReference type="GO" id="GO:0005770">
    <property type="term" value="C:late endosome"/>
    <property type="evidence" value="ECO:0007669"/>
    <property type="project" value="TreeGrafter"/>
</dbReference>
<dbReference type="Proteomes" id="UP000001631">
    <property type="component" value="Unassembled WGS sequence"/>
</dbReference>
<evidence type="ECO:0000256" key="6">
    <source>
        <dbReference type="ARBA" id="ARBA00023136"/>
    </source>
</evidence>
<sequence>MRPARSTFLIAAAPLLFLCSSTSGAEPLRNGLKPCTIFSPTTGAYFDLNAIALSPPVIKDGKKVHNKDREESWHAKGYDYPANFTLNICAPVIEDLKDVVGVDESKWANVSAYYTLDGKMYSIGQQSSELVFRGRSLVLNYTDGSPCPALTSSKASGFGTTDQTPNKDKVLGQGDDNGHDKDKNQDDKTDDRDKHDGKKGGNSSDHEPADSSRRKSTILSFLCDRDLVSPAASVTFVGTLDSCTYSFQVRSAAACGGFARTDGGLGPAGVFGVIALIAIAVYVLGGCAYQRTVMHQRGWRQCPNYSMWASAVSFLRHQFYCAFPVSSFAPTIVPTNTPPRFDVFIILFASLCRCFSSSNFKSPTGYSPFSNYNHNSNDRNAGGFVSAFSGRRGSGGGAGGRGRRIDVDEENRLIDQLDEEWDD</sequence>
<dbReference type="InterPro" id="IPR009011">
    <property type="entry name" value="Man6P_isomerase_rcpt-bd_dom_sf"/>
</dbReference>
<organism evidence="13 14">
    <name type="scientific">Ajellomyces capsulatus (strain G186AR / H82 / ATCC MYA-2454 / RMSCC 2432)</name>
    <name type="common">Darling's disease fungus</name>
    <name type="synonym">Histoplasma capsulatum</name>
    <dbReference type="NCBI Taxonomy" id="447093"/>
    <lineage>
        <taxon>Eukaryota</taxon>
        <taxon>Fungi</taxon>
        <taxon>Dikarya</taxon>
        <taxon>Ascomycota</taxon>
        <taxon>Pezizomycotina</taxon>
        <taxon>Eurotiomycetes</taxon>
        <taxon>Eurotiomycetidae</taxon>
        <taxon>Onygenales</taxon>
        <taxon>Ajellomycetaceae</taxon>
        <taxon>Histoplasma</taxon>
    </lineage>
</organism>
<feature type="compositionally biased region" description="Polar residues" evidence="9">
    <location>
        <begin position="152"/>
        <end position="164"/>
    </location>
</feature>
<dbReference type="VEuPathDB" id="FungiDB:I7I50_12195"/>
<keyword evidence="2" id="KW-0813">Transport</keyword>
<dbReference type="STRING" id="447093.C0NUB6"/>
<evidence type="ECO:0000313" key="13">
    <source>
        <dbReference type="EMBL" id="EEH04996.1"/>
    </source>
</evidence>
<dbReference type="AlphaFoldDB" id="C0NUB6"/>
<evidence type="ECO:0000256" key="8">
    <source>
        <dbReference type="ARBA" id="ARBA00023180"/>
    </source>
</evidence>
<dbReference type="Pfam" id="PF02157">
    <property type="entry name" value="Man-6-P_recep"/>
    <property type="match status" value="1"/>
</dbReference>
<keyword evidence="5 10" id="KW-1133">Transmembrane helix</keyword>
<dbReference type="GO" id="GO:0000139">
    <property type="term" value="C:Golgi membrane"/>
    <property type="evidence" value="ECO:0007669"/>
    <property type="project" value="UniProtKB-SubCell"/>
</dbReference>
<dbReference type="InterPro" id="IPR044865">
    <property type="entry name" value="MRH_dom"/>
</dbReference>
<evidence type="ECO:0000256" key="9">
    <source>
        <dbReference type="SAM" id="MobiDB-lite"/>
    </source>
</evidence>
<dbReference type="GO" id="GO:0010008">
    <property type="term" value="C:endosome membrane"/>
    <property type="evidence" value="ECO:0007669"/>
    <property type="project" value="UniProtKB-SubCell"/>
</dbReference>
<dbReference type="PROSITE" id="PS51914">
    <property type="entry name" value="MRH"/>
    <property type="match status" value="1"/>
</dbReference>
<keyword evidence="14" id="KW-1185">Reference proteome</keyword>
<evidence type="ECO:0000256" key="10">
    <source>
        <dbReference type="SAM" id="Phobius"/>
    </source>
</evidence>
<feature type="region of interest" description="Disordered" evidence="9">
    <location>
        <begin position="152"/>
        <end position="212"/>
    </location>
</feature>
<protein>
    <recommendedName>
        <fullName evidence="12">MRH domain-containing protein</fullName>
    </recommendedName>
</protein>
<dbReference type="Gene3D" id="2.70.130.10">
    <property type="entry name" value="Mannose-6-phosphate receptor binding domain"/>
    <property type="match status" value="2"/>
</dbReference>
<proteinExistence type="predicted"/>
<keyword evidence="3 10" id="KW-0812">Transmembrane</keyword>
<dbReference type="SUPFAM" id="SSF50911">
    <property type="entry name" value="Mannose 6-phosphate receptor domain"/>
    <property type="match status" value="1"/>
</dbReference>
<keyword evidence="4 11" id="KW-0732">Signal</keyword>
<feature type="chain" id="PRO_5002901409" description="MRH domain-containing protein" evidence="11">
    <location>
        <begin position="25"/>
        <end position="423"/>
    </location>
</feature>
<dbReference type="RefSeq" id="XP_045285477.1">
    <property type="nucleotide sequence ID" value="XM_045433996.1"/>
</dbReference>
<feature type="signal peptide" evidence="11">
    <location>
        <begin position="1"/>
        <end position="24"/>
    </location>
</feature>
<evidence type="ECO:0000256" key="5">
    <source>
        <dbReference type="ARBA" id="ARBA00022989"/>
    </source>
</evidence>
<dbReference type="InterPro" id="IPR028927">
    <property type="entry name" value="Man-6-P_rcpt"/>
</dbReference>
<evidence type="ECO:0000256" key="11">
    <source>
        <dbReference type="SAM" id="SignalP"/>
    </source>
</evidence>